<dbReference type="InterPro" id="IPR011006">
    <property type="entry name" value="CheY-like_superfamily"/>
</dbReference>
<dbReference type="CDD" id="cd17574">
    <property type="entry name" value="REC_OmpR"/>
    <property type="match status" value="1"/>
</dbReference>
<dbReference type="EMBL" id="MHNL01000011">
    <property type="protein sequence ID" value="OGZ44914.1"/>
    <property type="molecule type" value="Genomic_DNA"/>
</dbReference>
<evidence type="ECO:0000259" key="3">
    <source>
        <dbReference type="PROSITE" id="PS50110"/>
    </source>
</evidence>
<evidence type="ECO:0000313" key="4">
    <source>
        <dbReference type="EMBL" id="OGZ44914.1"/>
    </source>
</evidence>
<protein>
    <recommendedName>
        <fullName evidence="3">Response regulatory domain-containing protein</fullName>
    </recommendedName>
</protein>
<dbReference type="GO" id="GO:0000160">
    <property type="term" value="P:phosphorelay signal transduction system"/>
    <property type="evidence" value="ECO:0007669"/>
    <property type="project" value="InterPro"/>
</dbReference>
<comment type="caution">
    <text evidence="4">The sequence shown here is derived from an EMBL/GenBank/DDBJ whole genome shotgun (WGS) entry which is preliminary data.</text>
</comment>
<dbReference type="Gene3D" id="3.40.50.2300">
    <property type="match status" value="1"/>
</dbReference>
<reference evidence="4 5" key="1">
    <citation type="journal article" date="2016" name="Nat. Commun.">
        <title>Thousands of microbial genomes shed light on interconnected biogeochemical processes in an aquifer system.</title>
        <authorList>
            <person name="Anantharaman K."/>
            <person name="Brown C.T."/>
            <person name="Hug L.A."/>
            <person name="Sharon I."/>
            <person name="Castelle C.J."/>
            <person name="Probst A.J."/>
            <person name="Thomas B.C."/>
            <person name="Singh A."/>
            <person name="Wilkins M.J."/>
            <person name="Karaoz U."/>
            <person name="Brodie E.L."/>
            <person name="Williams K.H."/>
            <person name="Hubbard S.S."/>
            <person name="Banfield J.F."/>
        </authorList>
    </citation>
    <scope>NUCLEOTIDE SEQUENCE [LARGE SCALE GENOMIC DNA]</scope>
</reference>
<dbReference type="PROSITE" id="PS50110">
    <property type="entry name" value="RESPONSE_REGULATORY"/>
    <property type="match status" value="1"/>
</dbReference>
<feature type="modified residue" description="4-aspartylphosphate" evidence="2">
    <location>
        <position position="54"/>
    </location>
</feature>
<dbReference type="InterPro" id="IPR050595">
    <property type="entry name" value="Bact_response_regulator"/>
</dbReference>
<accession>A0A1G2G3U5</accession>
<feature type="domain" description="Response regulatory" evidence="3">
    <location>
        <begin position="5"/>
        <end position="121"/>
    </location>
</feature>
<dbReference type="STRING" id="1802115.A2756_03515"/>
<dbReference type="SUPFAM" id="SSF52172">
    <property type="entry name" value="CheY-like"/>
    <property type="match status" value="1"/>
</dbReference>
<name>A0A1G2G3U5_9BACT</name>
<evidence type="ECO:0000313" key="5">
    <source>
        <dbReference type="Proteomes" id="UP000177785"/>
    </source>
</evidence>
<organism evidence="4 5">
    <name type="scientific">Candidatus Ryanbacteria bacterium RIFCSPHIGHO2_01_FULL_48_27</name>
    <dbReference type="NCBI Taxonomy" id="1802115"/>
    <lineage>
        <taxon>Bacteria</taxon>
        <taxon>Candidatus Ryaniibacteriota</taxon>
    </lineage>
</organism>
<dbReference type="Proteomes" id="UP000177785">
    <property type="component" value="Unassembled WGS sequence"/>
</dbReference>
<dbReference type="PANTHER" id="PTHR44591">
    <property type="entry name" value="STRESS RESPONSE REGULATOR PROTEIN 1"/>
    <property type="match status" value="1"/>
</dbReference>
<proteinExistence type="predicted"/>
<keyword evidence="1 2" id="KW-0597">Phosphoprotein</keyword>
<dbReference type="SMART" id="SM00448">
    <property type="entry name" value="REC"/>
    <property type="match status" value="1"/>
</dbReference>
<dbReference type="InterPro" id="IPR001789">
    <property type="entry name" value="Sig_transdc_resp-reg_receiver"/>
</dbReference>
<evidence type="ECO:0000256" key="1">
    <source>
        <dbReference type="ARBA" id="ARBA00022553"/>
    </source>
</evidence>
<evidence type="ECO:0000256" key="2">
    <source>
        <dbReference type="PROSITE-ProRule" id="PRU00169"/>
    </source>
</evidence>
<sequence length="124" mass="13728">MAATKVLIVDDDQFLLDMYALKFRESGFDVDVAENGKKAIQKVEEFKPDVILLDVVMPAVDGFEVLSEVKEKKLVPGVKVIMLTNLGQKDDTERGMALGADDYIVKAHFTPTEVVDRVKSILGN</sequence>
<dbReference type="PANTHER" id="PTHR44591:SF3">
    <property type="entry name" value="RESPONSE REGULATORY DOMAIN-CONTAINING PROTEIN"/>
    <property type="match status" value="1"/>
</dbReference>
<dbReference type="AlphaFoldDB" id="A0A1G2G3U5"/>
<gene>
    <name evidence="4" type="ORF">A2756_03515</name>
</gene>
<dbReference type="Pfam" id="PF00072">
    <property type="entry name" value="Response_reg"/>
    <property type="match status" value="1"/>
</dbReference>